<dbReference type="Proteomes" id="UP000185473">
    <property type="component" value="Chromosome"/>
</dbReference>
<proteinExistence type="predicted"/>
<dbReference type="KEGG" id="wjo:FOL01_0417"/>
<evidence type="ECO:0008006" key="3">
    <source>
        <dbReference type="Google" id="ProtNLM"/>
    </source>
</evidence>
<dbReference type="AlphaFoldDB" id="A0A1L6R9Q2"/>
<keyword evidence="2" id="KW-1185">Reference proteome</keyword>
<reference evidence="1 2" key="1">
    <citation type="submission" date="2016-02" db="EMBL/GenBank/DDBJ databases">
        <title>Complete Genome Sequence of Weissella jogaejeotgali FOL01.</title>
        <authorList>
            <person name="Lee J.-H."/>
            <person name="Ku H.-J."/>
        </authorList>
    </citation>
    <scope>NUCLEOTIDE SEQUENCE [LARGE SCALE GENOMIC DNA]</scope>
    <source>
        <strain evidence="1 2">FOL01</strain>
    </source>
</reference>
<gene>
    <name evidence="1" type="ORF">FOL01_0417</name>
</gene>
<organism evidence="1 2">
    <name type="scientific">Weissella jogaejeotgali</name>
    <dbReference type="NCBI Taxonomy" id="1631871"/>
    <lineage>
        <taxon>Bacteria</taxon>
        <taxon>Bacillati</taxon>
        <taxon>Bacillota</taxon>
        <taxon>Bacilli</taxon>
        <taxon>Lactobacillales</taxon>
        <taxon>Lactobacillaceae</taxon>
        <taxon>Weissella</taxon>
    </lineage>
</organism>
<sequence length="88" mass="10409">MPHNLNRVAEITIIHMENDLQLKLYDYQKEIIETALSFIPDNVIRVVKDYYGNKNGWVVVSMNGCVDECTARTWRDNFKDEAVKWYII</sequence>
<accession>A0A1L6R9Q2</accession>
<evidence type="ECO:0000313" key="1">
    <source>
        <dbReference type="EMBL" id="APS41276.1"/>
    </source>
</evidence>
<protein>
    <recommendedName>
        <fullName evidence="3">Phage protein</fullName>
    </recommendedName>
</protein>
<evidence type="ECO:0000313" key="2">
    <source>
        <dbReference type="Proteomes" id="UP000185473"/>
    </source>
</evidence>
<name>A0A1L6R9Q2_9LACO</name>
<dbReference type="EMBL" id="CP014332">
    <property type="protein sequence ID" value="APS41276.1"/>
    <property type="molecule type" value="Genomic_DNA"/>
</dbReference>